<dbReference type="Pfam" id="PF07730">
    <property type="entry name" value="HisKA_3"/>
    <property type="match status" value="1"/>
</dbReference>
<keyword evidence="5" id="KW-1133">Transmembrane helix</keyword>
<feature type="coiled-coil region" evidence="4">
    <location>
        <begin position="189"/>
        <end position="255"/>
    </location>
</feature>
<dbReference type="EMBL" id="CP059833">
    <property type="protein sequence ID" value="QMV84508.1"/>
    <property type="molecule type" value="Genomic_DNA"/>
</dbReference>
<dbReference type="AlphaFoldDB" id="A0A7G5FD17"/>
<protein>
    <submittedName>
        <fullName evidence="7">Histidine kinase</fullName>
    </submittedName>
</protein>
<dbReference type="InterPro" id="IPR050482">
    <property type="entry name" value="Sensor_HK_TwoCompSys"/>
</dbReference>
<feature type="transmembrane region" description="Helical" evidence="5">
    <location>
        <begin position="86"/>
        <end position="107"/>
    </location>
</feature>
<feature type="transmembrane region" description="Helical" evidence="5">
    <location>
        <begin position="156"/>
        <end position="172"/>
    </location>
</feature>
<dbReference type="GO" id="GO:0016020">
    <property type="term" value="C:membrane"/>
    <property type="evidence" value="ECO:0007669"/>
    <property type="project" value="InterPro"/>
</dbReference>
<feature type="transmembrane region" description="Helical" evidence="5">
    <location>
        <begin position="119"/>
        <end position="150"/>
    </location>
</feature>
<organism evidence="7 8">
    <name type="scientific">Corynebacterium hindlerae</name>
    <dbReference type="NCBI Taxonomy" id="699041"/>
    <lineage>
        <taxon>Bacteria</taxon>
        <taxon>Bacillati</taxon>
        <taxon>Actinomycetota</taxon>
        <taxon>Actinomycetes</taxon>
        <taxon>Mycobacteriales</taxon>
        <taxon>Corynebacteriaceae</taxon>
        <taxon>Corynebacterium</taxon>
    </lineage>
</organism>
<evidence type="ECO:0000259" key="6">
    <source>
        <dbReference type="Pfam" id="PF07730"/>
    </source>
</evidence>
<keyword evidence="2 7" id="KW-0418">Kinase</keyword>
<name>A0A7G5FD17_9CORY</name>
<evidence type="ECO:0000256" key="3">
    <source>
        <dbReference type="ARBA" id="ARBA00023012"/>
    </source>
</evidence>
<keyword evidence="4" id="KW-0175">Coiled coil</keyword>
<evidence type="ECO:0000256" key="1">
    <source>
        <dbReference type="ARBA" id="ARBA00022679"/>
    </source>
</evidence>
<dbReference type="InterPro" id="IPR011712">
    <property type="entry name" value="Sig_transdc_His_kin_sub3_dim/P"/>
</dbReference>
<evidence type="ECO:0000313" key="8">
    <source>
        <dbReference type="Proteomes" id="UP000515570"/>
    </source>
</evidence>
<gene>
    <name evidence="7" type="ORF">HW450_09045</name>
</gene>
<evidence type="ECO:0000313" key="7">
    <source>
        <dbReference type="EMBL" id="QMV84508.1"/>
    </source>
</evidence>
<dbReference type="GO" id="GO:0046983">
    <property type="term" value="F:protein dimerization activity"/>
    <property type="evidence" value="ECO:0007669"/>
    <property type="project" value="InterPro"/>
</dbReference>
<evidence type="ECO:0000256" key="2">
    <source>
        <dbReference type="ARBA" id="ARBA00022777"/>
    </source>
</evidence>
<keyword evidence="1" id="KW-0808">Transferase</keyword>
<dbReference type="Proteomes" id="UP000515570">
    <property type="component" value="Chromosome"/>
</dbReference>
<proteinExistence type="predicted"/>
<feature type="transmembrane region" description="Helical" evidence="5">
    <location>
        <begin position="23"/>
        <end position="41"/>
    </location>
</feature>
<evidence type="ECO:0000256" key="4">
    <source>
        <dbReference type="SAM" id="Coils"/>
    </source>
</evidence>
<dbReference type="GO" id="GO:0000155">
    <property type="term" value="F:phosphorelay sensor kinase activity"/>
    <property type="evidence" value="ECO:0007669"/>
    <property type="project" value="InterPro"/>
</dbReference>
<keyword evidence="5" id="KW-0812">Transmembrane</keyword>
<sequence length="383" mass="41948">MYPGTMTTLGRLVEMTETDKFSAYVRFSMHAALVAFAILSFRPALEEPVSLESGTAIFIALANGVLAAFVIERSPVLSDVTKTPKGLNAAALTINLACWLVTVLVFATNRSVQSSGLSLFLLSSFAFALTIHLPHSYLITLALSAVTAALVEHPTFAHPVFVVVFCLLLVWGSKTTVWSAKVVKELCRTRNLESQLRVHEERLRFAQELHDSLGQHLAAMSLKLQLAIALYERDRDKVKGEMRELEHLVRLMREDLRQVVTGYRNLSPSAELKTAIQLLEEARVSVLVAGNSQAIPEKSRQVAAWFIREATTNVIKHSTASTVSFAFSTDGVTIVNDGADQDVGALGGMQVLQDRAQKIGGAITLTHDADIFTASLTWKDNIK</sequence>
<accession>A0A7G5FD17</accession>
<keyword evidence="8" id="KW-1185">Reference proteome</keyword>
<evidence type="ECO:0000256" key="5">
    <source>
        <dbReference type="SAM" id="Phobius"/>
    </source>
</evidence>
<dbReference type="PANTHER" id="PTHR24421:SF63">
    <property type="entry name" value="SENSOR HISTIDINE KINASE DESK"/>
    <property type="match status" value="1"/>
</dbReference>
<dbReference type="PANTHER" id="PTHR24421">
    <property type="entry name" value="NITRATE/NITRITE SENSOR PROTEIN NARX-RELATED"/>
    <property type="match status" value="1"/>
</dbReference>
<dbReference type="Gene3D" id="6.10.250.2870">
    <property type="match status" value="1"/>
</dbReference>
<feature type="transmembrane region" description="Helical" evidence="5">
    <location>
        <begin position="53"/>
        <end position="71"/>
    </location>
</feature>
<reference evidence="7 8" key="1">
    <citation type="submission" date="2020-07" db="EMBL/GenBank/DDBJ databases">
        <title>non toxigenic Corynebacterium sp. nov from a clinical source.</title>
        <authorList>
            <person name="Bernier A.-M."/>
            <person name="Bernard K."/>
        </authorList>
    </citation>
    <scope>NUCLEOTIDE SEQUENCE [LARGE SCALE GENOMIC DNA]</scope>
    <source>
        <strain evidence="8">NML 93-0612</strain>
    </source>
</reference>
<keyword evidence="3" id="KW-0902">Two-component regulatory system</keyword>
<feature type="domain" description="Signal transduction histidine kinase subgroup 3 dimerisation and phosphoacceptor" evidence="6">
    <location>
        <begin position="201"/>
        <end position="264"/>
    </location>
</feature>
<keyword evidence="5" id="KW-0472">Membrane</keyword>